<protein>
    <recommendedName>
        <fullName evidence="6">Site-specific DNA-methyltransferase (adenine-specific)</fullName>
    </recommendedName>
</protein>
<evidence type="ECO:0000313" key="5">
    <source>
        <dbReference type="Proteomes" id="UP000277582"/>
    </source>
</evidence>
<dbReference type="Proteomes" id="UP000277582">
    <property type="component" value="Unassembled WGS sequence"/>
</dbReference>
<sequence>MRIDQSMSLDKVLAQTTRICLYAEPIAHPTSPLLPLERGLHEKLRKAIRISPYRAYEGIGLTPREIFIVKVLRKVGNNVIIENRVWSGAKKQISKKVIQEVEAELVYPVLLGRDVGKYEIKWRKTYSVIIYDPKSGKILPEHKAKINYPRAFSFYFNFKHELESAANYKNYGKGQPFYFIYRMEDRVFAPAKVVWREVGTRINAAVITTLKDQQIGEKIPLPDYTCVYVPLSNEDEAYYLCAILNSMISRLVTSYVHLHPDPHVLEHFYIPKYVKTDDIHSKLVKLSKIAHKIADRDKGKLAKVEEEIDKLVAQLYSISEDELKEIRKCLAMLEGEEYEEEFEETVELPPSMPDVSLRNNVVEEKKPFNVDVVISNPLEEPLRNVYIKLTTFDNRTVERNFEEVKGEVSFPLSFEGLKAGEYKVKLTFEYVIKDVPKKVEKELTIYVKGPEVKHAERNFKIEDLGV</sequence>
<evidence type="ECO:0000313" key="4">
    <source>
        <dbReference type="EMBL" id="RSN72689.1"/>
    </source>
</evidence>
<evidence type="ECO:0008006" key="6">
    <source>
        <dbReference type="Google" id="ProtNLM"/>
    </source>
</evidence>
<name>A0A429GFW2_9CREN</name>
<organism evidence="4 5">
    <name type="scientific">Candidatus Methanodesulfokora washburnensis</name>
    <dbReference type="NCBI Taxonomy" id="2478471"/>
    <lineage>
        <taxon>Archaea</taxon>
        <taxon>Thermoproteota</taxon>
        <taxon>Candidatus Korarchaeia</taxon>
        <taxon>Candidatus Korarchaeia incertae sedis</taxon>
        <taxon>Candidatus Methanodesulfokora</taxon>
    </lineage>
</organism>
<keyword evidence="1" id="KW-0489">Methyltransferase</keyword>
<dbReference type="GO" id="GO:0008168">
    <property type="term" value="F:methyltransferase activity"/>
    <property type="evidence" value="ECO:0007669"/>
    <property type="project" value="UniProtKB-KW"/>
</dbReference>
<dbReference type="GO" id="GO:0032259">
    <property type="term" value="P:methylation"/>
    <property type="evidence" value="ECO:0007669"/>
    <property type="project" value="UniProtKB-KW"/>
</dbReference>
<dbReference type="EMBL" id="RCOS01000143">
    <property type="protein sequence ID" value="RSN72689.1"/>
    <property type="molecule type" value="Genomic_DNA"/>
</dbReference>
<dbReference type="InterPro" id="IPR050953">
    <property type="entry name" value="N4_N6_ade-DNA_methylase"/>
</dbReference>
<keyword evidence="2" id="KW-0808">Transferase</keyword>
<keyword evidence="5" id="KW-1185">Reference proteome</keyword>
<accession>A0A429GFW2</accession>
<comment type="caution">
    <text evidence="4">The sequence shown here is derived from an EMBL/GenBank/DDBJ whole genome shotgun (WGS) entry which is preliminary data.</text>
</comment>
<reference evidence="4 5" key="1">
    <citation type="submission" date="2018-10" db="EMBL/GenBank/DDBJ databases">
        <title>Co-occurring genomic capacity for anaerobic methane metabolism and dissimilatory sulfite reduction discovered in the Korarchaeota.</title>
        <authorList>
            <person name="Mckay L.J."/>
            <person name="Dlakic M."/>
            <person name="Fields M.W."/>
            <person name="Delmont T.O."/>
            <person name="Eren A.M."/>
            <person name="Jay Z.J."/>
            <person name="Klingelsmith K.B."/>
            <person name="Rusch D.B."/>
            <person name="Inskeep W.P."/>
        </authorList>
    </citation>
    <scope>NUCLEOTIDE SEQUENCE [LARGE SCALE GENOMIC DNA]</scope>
    <source>
        <strain evidence="4 5">MDKW</strain>
    </source>
</reference>
<dbReference type="PANTHER" id="PTHR33841">
    <property type="entry name" value="DNA METHYLTRANSFERASE YEEA-RELATED"/>
    <property type="match status" value="1"/>
</dbReference>
<keyword evidence="3" id="KW-0175">Coiled coil</keyword>
<proteinExistence type="predicted"/>
<evidence type="ECO:0000256" key="1">
    <source>
        <dbReference type="ARBA" id="ARBA00022603"/>
    </source>
</evidence>
<feature type="coiled-coil region" evidence="3">
    <location>
        <begin position="294"/>
        <end position="321"/>
    </location>
</feature>
<dbReference type="AlphaFoldDB" id="A0A429GFW2"/>
<dbReference type="PANTHER" id="PTHR33841:SF4">
    <property type="entry name" value="RESTRICTION MODIFICATION SYSTEM DNA SPECIFICITY DOMAIN"/>
    <property type="match status" value="1"/>
</dbReference>
<evidence type="ECO:0000256" key="2">
    <source>
        <dbReference type="ARBA" id="ARBA00022679"/>
    </source>
</evidence>
<gene>
    <name evidence="4" type="ORF">D6D85_12875</name>
</gene>
<evidence type="ECO:0000256" key="3">
    <source>
        <dbReference type="SAM" id="Coils"/>
    </source>
</evidence>
<dbReference type="RefSeq" id="WP_125672365.1">
    <property type="nucleotide sequence ID" value="NZ_RCOS01000143.1"/>
</dbReference>